<gene>
    <name evidence="1" type="ORF">DFH08DRAFT_914503</name>
</gene>
<sequence>MERKWDNVQLAGIGGEWSNSTSNITFHNYDHMEKTLSAARTYGVQFQTGEVEAEFEGVPYKFEFRYRDPWKWIVDLLSDPTLADKIHWYPVQKFLIKDGIEVRPFDEPYTRNKRWKIQEILPHVPGLPHCFIPIALWLDKGMVTKHVRKHPIGLRALFLDGKIRNASGNGGGVLIGYMVIPLDPGDPSDRRHTSKAIDWARFKCEIMHKVFTIIFAPLLGPAKHGEALSCGDNIQRVCYPGIPVTSIDGEEACSVSACRAALANFPCPRCLVHQNDLAKICKTFPLRTTETIRNVYADAMTAPTKTESERILQSPGLHATENFFWSLPNSDPYSANSYDLLHSDESGKWGKHLWSLPNDVLKDSGYKGRLTMNRHEECSSVEEFVKYFPNVTTEEYTDGQAFLDILKCILPCIVQLLPPDSSLVHCIRSYQLYRFMIGLECITENQILRLRKYMATYERYCKRVKNDHGKDFSFYKQHACAHVIDDVHDKGVPAGYSTRPGEGFHQEVKEVYEQTSFKNTDPQLARIHENKEAFARIRMAIDEYDAVHSTEGEECEDFVREGSDLHWSLGSPLTWITAEMLQQEFEGQESCDQPPTVKRHRCIRLRYQSCVNWMGETDILRCNPDYHSNPRYDHVLVNQNDNDRDLAVAHLVELLRCRLPDQSTHDIAVVRMLKPSKWVPKTKWAGVRVYDEKKSLDFVMIKYLIRGAHMIPVFNTKKLSMTYRNDLIDGTCFYGSRVHITRQEGVQGWNKAFVSIATMRFKHGSRDFTPTGYQDSSKP</sequence>
<dbReference type="EMBL" id="JARIHO010000019">
    <property type="protein sequence ID" value="KAJ7347355.1"/>
    <property type="molecule type" value="Genomic_DNA"/>
</dbReference>
<comment type="caution">
    <text evidence="1">The sequence shown here is derived from an EMBL/GenBank/DDBJ whole genome shotgun (WGS) entry which is preliminary data.</text>
</comment>
<evidence type="ECO:0000313" key="2">
    <source>
        <dbReference type="Proteomes" id="UP001218218"/>
    </source>
</evidence>
<accession>A0AAD7A261</accession>
<reference evidence="1" key="1">
    <citation type="submission" date="2023-03" db="EMBL/GenBank/DDBJ databases">
        <title>Massive genome expansion in bonnet fungi (Mycena s.s.) driven by repeated elements and novel gene families across ecological guilds.</title>
        <authorList>
            <consortium name="Lawrence Berkeley National Laboratory"/>
            <person name="Harder C.B."/>
            <person name="Miyauchi S."/>
            <person name="Viragh M."/>
            <person name="Kuo A."/>
            <person name="Thoen E."/>
            <person name="Andreopoulos B."/>
            <person name="Lu D."/>
            <person name="Skrede I."/>
            <person name="Drula E."/>
            <person name="Henrissat B."/>
            <person name="Morin E."/>
            <person name="Kohler A."/>
            <person name="Barry K."/>
            <person name="LaButti K."/>
            <person name="Morin E."/>
            <person name="Salamov A."/>
            <person name="Lipzen A."/>
            <person name="Mereny Z."/>
            <person name="Hegedus B."/>
            <person name="Baldrian P."/>
            <person name="Stursova M."/>
            <person name="Weitz H."/>
            <person name="Taylor A."/>
            <person name="Grigoriev I.V."/>
            <person name="Nagy L.G."/>
            <person name="Martin F."/>
            <person name="Kauserud H."/>
        </authorList>
    </citation>
    <scope>NUCLEOTIDE SEQUENCE</scope>
    <source>
        <strain evidence="1">CBHHK002</strain>
    </source>
</reference>
<organism evidence="1 2">
    <name type="scientific">Mycena albidolilacea</name>
    <dbReference type="NCBI Taxonomy" id="1033008"/>
    <lineage>
        <taxon>Eukaryota</taxon>
        <taxon>Fungi</taxon>
        <taxon>Dikarya</taxon>
        <taxon>Basidiomycota</taxon>
        <taxon>Agaricomycotina</taxon>
        <taxon>Agaricomycetes</taxon>
        <taxon>Agaricomycetidae</taxon>
        <taxon>Agaricales</taxon>
        <taxon>Marasmiineae</taxon>
        <taxon>Mycenaceae</taxon>
        <taxon>Mycena</taxon>
    </lineage>
</organism>
<dbReference type="AlphaFoldDB" id="A0AAD7A261"/>
<proteinExistence type="predicted"/>
<protein>
    <submittedName>
        <fullName evidence="1">Uncharacterized protein</fullName>
    </submittedName>
</protein>
<dbReference type="Pfam" id="PF18759">
    <property type="entry name" value="Plavaka"/>
    <property type="match status" value="1"/>
</dbReference>
<dbReference type="InterPro" id="IPR041078">
    <property type="entry name" value="Plavaka"/>
</dbReference>
<dbReference type="Proteomes" id="UP001218218">
    <property type="component" value="Unassembled WGS sequence"/>
</dbReference>
<keyword evidence="2" id="KW-1185">Reference proteome</keyword>
<evidence type="ECO:0000313" key="1">
    <source>
        <dbReference type="EMBL" id="KAJ7347355.1"/>
    </source>
</evidence>
<name>A0AAD7A261_9AGAR</name>